<dbReference type="AlphaFoldDB" id="A0A1F7IBQ8"/>
<feature type="binding site" evidence="7">
    <location>
        <position position="167"/>
    </location>
    <ligand>
        <name>Mg(2+)</name>
        <dbReference type="ChEBI" id="CHEBI:18420"/>
    </ligand>
</feature>
<dbReference type="GO" id="GO:0044038">
    <property type="term" value="P:cell wall macromolecule biosynthetic process"/>
    <property type="evidence" value="ECO:0007669"/>
    <property type="project" value="TreeGrafter"/>
</dbReference>
<keyword evidence="7" id="KW-0479">Metal-binding</keyword>
<feature type="transmembrane region" description="Helical" evidence="8">
    <location>
        <begin position="6"/>
        <end position="26"/>
    </location>
</feature>
<feature type="transmembrane region" description="Helical" evidence="8">
    <location>
        <begin position="142"/>
        <end position="164"/>
    </location>
</feature>
<evidence type="ECO:0000256" key="4">
    <source>
        <dbReference type="ARBA" id="ARBA00022692"/>
    </source>
</evidence>
<dbReference type="GO" id="GO:0016780">
    <property type="term" value="F:phosphotransferase activity, for other substituted phosphate groups"/>
    <property type="evidence" value="ECO:0007669"/>
    <property type="project" value="InterPro"/>
</dbReference>
<sequence length="352" mass="38998">MLNFIVFLLALLIAYLSTIPTIYFAKKFNLVTNKKTRIHPAHTHTGLVPRGGGLPIYSALFLTALVFIPISKIVSGILITSGLLVIVGILDDYFDLSPYLRFSLNLIISAIMISFGLGIPYISNPFGGVIQLDQWRLTFDLFGTHSVLVLADLFAIIWLTWIMNMVNWSKGVDGQLPGFVAITAFFLGLLSQRFTAHDISAQTVTLLSFIVAGSFLGFLPFNFFPQKIMPGYGGGALAGFLLGILSILSFGKIGTAILILAIPTIDAVYTIIRRIKNKQSPFRADWGHFHHKLMELGWGKRRIAVFYWVVSIILGTSSLFLRGIEKLIAFIMIGVILISFILIIEKVKKVKT</sequence>
<keyword evidence="7" id="KW-0460">Magnesium</keyword>
<feature type="transmembrane region" description="Helical" evidence="8">
    <location>
        <begin position="256"/>
        <end position="272"/>
    </location>
</feature>
<comment type="subcellular location">
    <subcellularLocation>
        <location evidence="1">Cell membrane</location>
        <topology evidence="1">Multi-pass membrane protein</topology>
    </subcellularLocation>
</comment>
<evidence type="ECO:0000256" key="7">
    <source>
        <dbReference type="PIRSR" id="PIRSR600715-1"/>
    </source>
</evidence>
<dbReference type="CDD" id="cd06853">
    <property type="entry name" value="GT_WecA_like"/>
    <property type="match status" value="1"/>
</dbReference>
<dbReference type="GO" id="GO:0009103">
    <property type="term" value="P:lipopolysaccharide biosynthetic process"/>
    <property type="evidence" value="ECO:0007669"/>
    <property type="project" value="TreeGrafter"/>
</dbReference>
<comment type="caution">
    <text evidence="9">The sequence shown here is derived from an EMBL/GenBank/DDBJ whole genome shotgun (WGS) entry which is preliminary data.</text>
</comment>
<keyword evidence="2" id="KW-1003">Cell membrane</keyword>
<organism evidence="9 10">
    <name type="scientific">Candidatus Roizmanbacteria bacterium RIFCSPLOWO2_01_FULL_37_12</name>
    <dbReference type="NCBI Taxonomy" id="1802056"/>
    <lineage>
        <taxon>Bacteria</taxon>
        <taxon>Candidatus Roizmaniibacteriota</taxon>
    </lineage>
</organism>
<feature type="transmembrane region" description="Helical" evidence="8">
    <location>
        <begin position="47"/>
        <end position="67"/>
    </location>
</feature>
<evidence type="ECO:0000256" key="3">
    <source>
        <dbReference type="ARBA" id="ARBA00022679"/>
    </source>
</evidence>
<keyword evidence="4 8" id="KW-0812">Transmembrane</keyword>
<evidence type="ECO:0000313" key="9">
    <source>
        <dbReference type="EMBL" id="OGK40791.1"/>
    </source>
</evidence>
<dbReference type="GO" id="GO:0046872">
    <property type="term" value="F:metal ion binding"/>
    <property type="evidence" value="ECO:0007669"/>
    <property type="project" value="UniProtKB-KW"/>
</dbReference>
<comment type="cofactor">
    <cofactor evidence="7">
        <name>Mg(2+)</name>
        <dbReference type="ChEBI" id="CHEBI:18420"/>
    </cofactor>
</comment>
<dbReference type="PANTHER" id="PTHR22926">
    <property type="entry name" value="PHOSPHO-N-ACETYLMURAMOYL-PENTAPEPTIDE-TRANSFERASE"/>
    <property type="match status" value="1"/>
</dbReference>
<evidence type="ECO:0000256" key="6">
    <source>
        <dbReference type="ARBA" id="ARBA00023136"/>
    </source>
</evidence>
<dbReference type="EMBL" id="MGAG01000018">
    <property type="protein sequence ID" value="OGK40791.1"/>
    <property type="molecule type" value="Genomic_DNA"/>
</dbReference>
<keyword evidence="5 8" id="KW-1133">Transmembrane helix</keyword>
<reference evidence="9 10" key="1">
    <citation type="journal article" date="2016" name="Nat. Commun.">
        <title>Thousands of microbial genomes shed light on interconnected biogeochemical processes in an aquifer system.</title>
        <authorList>
            <person name="Anantharaman K."/>
            <person name="Brown C.T."/>
            <person name="Hug L.A."/>
            <person name="Sharon I."/>
            <person name="Castelle C.J."/>
            <person name="Probst A.J."/>
            <person name="Thomas B.C."/>
            <person name="Singh A."/>
            <person name="Wilkins M.J."/>
            <person name="Karaoz U."/>
            <person name="Brodie E.L."/>
            <person name="Williams K.H."/>
            <person name="Hubbard S.S."/>
            <person name="Banfield J.F."/>
        </authorList>
    </citation>
    <scope>NUCLEOTIDE SEQUENCE [LARGE SCALE GENOMIC DNA]</scope>
</reference>
<keyword evidence="6 8" id="KW-0472">Membrane</keyword>
<evidence type="ECO:0000313" key="10">
    <source>
        <dbReference type="Proteomes" id="UP000177698"/>
    </source>
</evidence>
<feature type="transmembrane region" description="Helical" evidence="8">
    <location>
        <begin position="303"/>
        <end position="321"/>
    </location>
</feature>
<gene>
    <name evidence="9" type="ORF">A2954_05640</name>
</gene>
<evidence type="ECO:0008006" key="11">
    <source>
        <dbReference type="Google" id="ProtNLM"/>
    </source>
</evidence>
<name>A0A1F7IBQ8_9BACT</name>
<proteinExistence type="predicted"/>
<accession>A0A1F7IBQ8</accession>
<dbReference type="PANTHER" id="PTHR22926:SF3">
    <property type="entry name" value="UNDECAPRENYL-PHOSPHATE ALPHA-N-ACETYLGLUCOSAMINYL 1-PHOSPHATE TRANSFERASE"/>
    <property type="match status" value="1"/>
</dbReference>
<feature type="transmembrane region" description="Helical" evidence="8">
    <location>
        <begin position="327"/>
        <end position="344"/>
    </location>
</feature>
<feature type="transmembrane region" description="Helical" evidence="8">
    <location>
        <begin position="102"/>
        <end position="122"/>
    </location>
</feature>
<dbReference type="STRING" id="1802056.A2954_05640"/>
<dbReference type="GO" id="GO:0005886">
    <property type="term" value="C:plasma membrane"/>
    <property type="evidence" value="ECO:0007669"/>
    <property type="project" value="UniProtKB-SubCell"/>
</dbReference>
<dbReference type="GO" id="GO:0071555">
    <property type="term" value="P:cell wall organization"/>
    <property type="evidence" value="ECO:0007669"/>
    <property type="project" value="TreeGrafter"/>
</dbReference>
<keyword evidence="3" id="KW-0808">Transferase</keyword>
<feature type="transmembrane region" description="Helical" evidence="8">
    <location>
        <begin position="206"/>
        <end position="224"/>
    </location>
</feature>
<evidence type="ECO:0000256" key="2">
    <source>
        <dbReference type="ARBA" id="ARBA00022475"/>
    </source>
</evidence>
<dbReference type="Proteomes" id="UP000177698">
    <property type="component" value="Unassembled WGS sequence"/>
</dbReference>
<dbReference type="InterPro" id="IPR000715">
    <property type="entry name" value="Glycosyl_transferase_4"/>
</dbReference>
<evidence type="ECO:0000256" key="8">
    <source>
        <dbReference type="SAM" id="Phobius"/>
    </source>
</evidence>
<evidence type="ECO:0000256" key="1">
    <source>
        <dbReference type="ARBA" id="ARBA00004651"/>
    </source>
</evidence>
<feature type="transmembrane region" description="Helical" evidence="8">
    <location>
        <begin position="73"/>
        <end position="90"/>
    </location>
</feature>
<evidence type="ECO:0000256" key="5">
    <source>
        <dbReference type="ARBA" id="ARBA00022989"/>
    </source>
</evidence>
<dbReference type="Pfam" id="PF00953">
    <property type="entry name" value="Glycos_transf_4"/>
    <property type="match status" value="1"/>
</dbReference>
<protein>
    <recommendedName>
        <fullName evidence="11">Undecaprenyl-phosphate alpha-N-acetylglucosaminyl 1-phosphate transferase</fullName>
    </recommendedName>
</protein>
<feature type="transmembrane region" description="Helical" evidence="8">
    <location>
        <begin position="231"/>
        <end position="250"/>
    </location>
</feature>
<feature type="transmembrane region" description="Helical" evidence="8">
    <location>
        <begin position="176"/>
        <end position="194"/>
    </location>
</feature>